<dbReference type="EC" id="3.1.-.-" evidence="9"/>
<proteinExistence type="inferred from homology"/>
<feature type="binding site" evidence="9">
    <location>
        <position position="53"/>
    </location>
    <ligand>
        <name>Mn(2+)</name>
        <dbReference type="ChEBI" id="CHEBI:29035"/>
        <label>2</label>
    </ligand>
</feature>
<keyword evidence="8 9" id="KW-0464">Manganese</keyword>
<dbReference type="InterPro" id="IPR029052">
    <property type="entry name" value="Metallo-depent_PP-like"/>
</dbReference>
<feature type="compositionally biased region" description="Basic and acidic residues" evidence="10">
    <location>
        <begin position="569"/>
        <end position="592"/>
    </location>
</feature>
<comment type="subunit">
    <text evidence="9">Homodimer. Forms a heterotetramer composed of two Mre11 subunits and two Rad50 subunits.</text>
</comment>
<dbReference type="GO" id="GO:0000403">
    <property type="term" value="F:Y-form DNA binding"/>
    <property type="evidence" value="ECO:0007669"/>
    <property type="project" value="UniProtKB-UniRule"/>
</dbReference>
<dbReference type="GO" id="GO:0008408">
    <property type="term" value="F:3'-5' exonuclease activity"/>
    <property type="evidence" value="ECO:0007669"/>
    <property type="project" value="UniProtKB-UniRule"/>
</dbReference>
<protein>
    <recommendedName>
        <fullName evidence="9">DNA double-strand break repair protein Mre11</fullName>
        <ecNumber evidence="9">3.1.-.-</ecNumber>
    </recommendedName>
</protein>
<keyword evidence="4 9" id="KW-0227">DNA damage</keyword>
<feature type="binding site" evidence="9">
    <location>
        <position position="191"/>
    </location>
    <ligand>
        <name>Mn(2+)</name>
        <dbReference type="ChEBI" id="CHEBI:29035"/>
        <label>1</label>
    </ligand>
</feature>
<feature type="compositionally biased region" description="Polar residues" evidence="10">
    <location>
        <begin position="538"/>
        <end position="556"/>
    </location>
</feature>
<feature type="binding site" evidence="9">
    <location>
        <position position="88"/>
    </location>
    <ligand>
        <name>Mn(2+)</name>
        <dbReference type="ChEBI" id="CHEBI:29035"/>
        <label>2</label>
    </ligand>
</feature>
<feature type="active site" description="Proton donor" evidence="9">
    <location>
        <position position="89"/>
    </location>
</feature>
<feature type="compositionally biased region" description="Low complexity" evidence="10">
    <location>
        <begin position="395"/>
        <end position="441"/>
    </location>
</feature>
<keyword evidence="7 9" id="KW-0234">DNA repair</keyword>
<feature type="region of interest" description="Disordered" evidence="10">
    <location>
        <begin position="523"/>
        <end position="626"/>
    </location>
</feature>
<comment type="caution">
    <text evidence="9">Lacks conserved residue(s) required for the propagation of feature annotation.</text>
</comment>
<name>A0A0E3Q031_METMZ</name>
<sequence length="626" mass="68533">MVQETRILHTADTHLGYRQYHSEVRRQDFFKAFETVIKDAIDMQVDAVVHAGDLFDSRNPTLEDLLETMNVLSRLKVANIPFFGIVGNHESKQSTQWLDLFEEMGLAGRLGKAPKMVGDVAIYGIDSVPKSKIPLFDYSGFEVPESLPENCRKLLVMHQIMQPSPFPDWDCAEVIENLPFKADAVLLGDYHEYEKIKVGESWVTYSGSTERNSASEKEPRSYSIITLSGEGLEISRRTIPTRNFLFITAKVYGEEKPFEQIFSAVNEHLEEIPESVVFLDVSGDSGSVLSFSEIEEYLLSKGALVAKVKDARIKEGIPEEVIKVAFHDPDRAVAEELRRMSLNDGGLIVDEVIRSPDVPRSRVDEETENRLLGLIEAIDFKDPDFMIKIPVSHVSPVDPSSSVSSIESSGSVSSIESSGSVSPIDSVSTVSPSSPSSSAIIKEPEELKPPGAAEEIENPKPAGVTEFTAAVAAKSETLMPPVRIQRSESLNESLNKIFEKHDVVPESPETAGSIAGSVETAVEDEISKVTPDSGVITAPQSSSPVSFSDNSQTGFSAISPPESIPSPEILKENSEADADEKPVDGKLSEEKPVGVPDKATKTVKQSHRKGKEKSAVPRQYNLGDYL</sequence>
<evidence type="ECO:0000256" key="2">
    <source>
        <dbReference type="ARBA" id="ARBA00022723"/>
    </source>
</evidence>
<dbReference type="GO" id="GO:0030145">
    <property type="term" value="F:manganese ion binding"/>
    <property type="evidence" value="ECO:0007669"/>
    <property type="project" value="UniProtKB-UniRule"/>
</dbReference>
<dbReference type="PANTHER" id="PTHR30337">
    <property type="entry name" value="COMPONENT OF ATP-DEPENDENT DSDNA EXONUCLEASE"/>
    <property type="match status" value="1"/>
</dbReference>
<dbReference type="GeneID" id="24852203"/>
<evidence type="ECO:0000256" key="3">
    <source>
        <dbReference type="ARBA" id="ARBA00022759"/>
    </source>
</evidence>
<dbReference type="AlphaFoldDB" id="A0A0E3Q031"/>
<gene>
    <name evidence="9" type="primary">mre11</name>
    <name evidence="12" type="ORF">MSMAW_2449</name>
</gene>
<evidence type="ECO:0000256" key="6">
    <source>
        <dbReference type="ARBA" id="ARBA00022839"/>
    </source>
</evidence>
<dbReference type="EMBL" id="CP009509">
    <property type="protein sequence ID" value="AKB41440.1"/>
    <property type="molecule type" value="Genomic_DNA"/>
</dbReference>
<evidence type="ECO:0000313" key="13">
    <source>
        <dbReference type="Proteomes" id="UP000033058"/>
    </source>
</evidence>
<feature type="binding site" evidence="9">
    <location>
        <position position="53"/>
    </location>
    <ligand>
        <name>Mn(2+)</name>
        <dbReference type="ChEBI" id="CHEBI:29035"/>
        <label>1</label>
    </ligand>
</feature>
<keyword evidence="6 9" id="KW-0269">Exonuclease</keyword>
<evidence type="ECO:0000256" key="7">
    <source>
        <dbReference type="ARBA" id="ARBA00023204"/>
    </source>
</evidence>
<dbReference type="InterPro" id="IPR004843">
    <property type="entry name" value="Calcineurin-like_PHP"/>
</dbReference>
<evidence type="ECO:0000256" key="10">
    <source>
        <dbReference type="SAM" id="MobiDB-lite"/>
    </source>
</evidence>
<keyword evidence="2 9" id="KW-0479">Metal-binding</keyword>
<organism evidence="12 13">
    <name type="scientific">Methanosarcina mazei WWM610</name>
    <dbReference type="NCBI Taxonomy" id="1434117"/>
    <lineage>
        <taxon>Archaea</taxon>
        <taxon>Methanobacteriati</taxon>
        <taxon>Methanobacteriota</taxon>
        <taxon>Stenosarchaea group</taxon>
        <taxon>Methanomicrobia</taxon>
        <taxon>Methanosarcinales</taxon>
        <taxon>Methanosarcinaceae</taxon>
        <taxon>Methanosarcina</taxon>
    </lineage>
</organism>
<dbReference type="CDD" id="cd00840">
    <property type="entry name" value="MPP_Mre11_N"/>
    <property type="match status" value="1"/>
</dbReference>
<dbReference type="GO" id="GO:0006302">
    <property type="term" value="P:double-strand break repair"/>
    <property type="evidence" value="ECO:0007669"/>
    <property type="project" value="UniProtKB-UniRule"/>
</dbReference>
<dbReference type="RefSeq" id="WP_048043834.1">
    <property type="nucleotide sequence ID" value="NZ_CP009509.1"/>
</dbReference>
<evidence type="ECO:0000256" key="5">
    <source>
        <dbReference type="ARBA" id="ARBA00022801"/>
    </source>
</evidence>
<evidence type="ECO:0000256" key="4">
    <source>
        <dbReference type="ARBA" id="ARBA00022763"/>
    </source>
</evidence>
<feature type="binding site" evidence="9">
    <location>
        <position position="158"/>
    </location>
    <ligand>
        <name>Mn(2+)</name>
        <dbReference type="ChEBI" id="CHEBI:29035"/>
        <label>2</label>
    </ligand>
</feature>
<dbReference type="PATRIC" id="fig|1434117.4.peg.3125"/>
<dbReference type="GO" id="GO:0045027">
    <property type="term" value="F:DNA end binding"/>
    <property type="evidence" value="ECO:0007669"/>
    <property type="project" value="UniProtKB-UniRule"/>
</dbReference>
<dbReference type="InterPro" id="IPR041796">
    <property type="entry name" value="Mre11_N"/>
</dbReference>
<keyword evidence="3 9" id="KW-0255">Endonuclease</keyword>
<dbReference type="Gene3D" id="3.60.21.10">
    <property type="match status" value="1"/>
</dbReference>
<comment type="activity regulation">
    <text evidence="9">Nuclease activity is regulated by Rad50.</text>
</comment>
<dbReference type="GO" id="GO:0004519">
    <property type="term" value="F:endonuclease activity"/>
    <property type="evidence" value="ECO:0007669"/>
    <property type="project" value="UniProtKB-UniRule"/>
</dbReference>
<keyword evidence="1 9" id="KW-0540">Nuclease</keyword>
<feature type="domain" description="Calcineurin-like phosphoesterase" evidence="11">
    <location>
        <begin position="6"/>
        <end position="193"/>
    </location>
</feature>
<dbReference type="Proteomes" id="UP000033058">
    <property type="component" value="Chromosome"/>
</dbReference>
<feature type="region of interest" description="Disordered" evidence="10">
    <location>
        <begin position="395"/>
        <end position="446"/>
    </location>
</feature>
<dbReference type="HOGENOM" id="CLU_026621_3_1_2"/>
<dbReference type="InterPro" id="IPR050535">
    <property type="entry name" value="DNA_Repair-Maintenance_Comp"/>
</dbReference>
<comment type="cofactor">
    <cofactor evidence="9">
        <name>Mn(2+)</name>
        <dbReference type="ChEBI" id="CHEBI:29035"/>
    </cofactor>
    <text evidence="9">Binds 2 manganese ions per subunit.</text>
</comment>
<evidence type="ECO:0000256" key="9">
    <source>
        <dbReference type="HAMAP-Rule" id="MF_02044"/>
    </source>
</evidence>
<feature type="binding site" evidence="9">
    <location>
        <position position="14"/>
    </location>
    <ligand>
        <name>Mn(2+)</name>
        <dbReference type="ChEBI" id="CHEBI:29035"/>
        <label>1</label>
    </ligand>
</feature>
<feature type="compositionally biased region" description="Low complexity" evidence="10">
    <location>
        <begin position="558"/>
        <end position="568"/>
    </location>
</feature>
<evidence type="ECO:0000259" key="11">
    <source>
        <dbReference type="Pfam" id="PF00149"/>
    </source>
</evidence>
<feature type="binding site" evidence="9">
    <location>
        <position position="12"/>
    </location>
    <ligand>
        <name>Mn(2+)</name>
        <dbReference type="ChEBI" id="CHEBI:29035"/>
        <label>1</label>
    </ligand>
</feature>
<dbReference type="InterPro" id="IPR032885">
    <property type="entry name" value="Mre11_archaea-type"/>
</dbReference>
<dbReference type="SUPFAM" id="SSF56300">
    <property type="entry name" value="Metallo-dependent phosphatases"/>
    <property type="match status" value="1"/>
</dbReference>
<evidence type="ECO:0000256" key="1">
    <source>
        <dbReference type="ARBA" id="ARBA00022722"/>
    </source>
</evidence>
<comment type="similarity">
    <text evidence="9">Belongs to the MRE11/RAD32 family.</text>
</comment>
<evidence type="ECO:0000313" key="12">
    <source>
        <dbReference type="EMBL" id="AKB41440.1"/>
    </source>
</evidence>
<evidence type="ECO:0000256" key="8">
    <source>
        <dbReference type="ARBA" id="ARBA00023211"/>
    </source>
</evidence>
<dbReference type="HAMAP" id="MF_02044">
    <property type="entry name" value="Mre11"/>
    <property type="match status" value="1"/>
</dbReference>
<keyword evidence="5 9" id="KW-0378">Hydrolase</keyword>
<dbReference type="PANTHER" id="PTHR30337:SF0">
    <property type="entry name" value="NUCLEASE SBCCD SUBUNIT D"/>
    <property type="match status" value="1"/>
</dbReference>
<comment type="function">
    <text evidence="9">Part of the Rad50/Mre11 complex, which is involved in the early steps of DNA double-strand break (DSB) repair. The complex may facilitate opening of the processed DNA ends to aid in the recruitment of HerA and NurA. Mre11 binds to DSB ends and has both double-stranded 3'-5' exonuclease activity and single-stranded endonuclease activity.</text>
</comment>
<reference evidence="12 13" key="1">
    <citation type="submission" date="2014-07" db="EMBL/GenBank/DDBJ databases">
        <title>Methanogenic archaea and the global carbon cycle.</title>
        <authorList>
            <person name="Henriksen J.R."/>
            <person name="Luke J."/>
            <person name="Reinhart S."/>
            <person name="Benedict M.N."/>
            <person name="Youngblut N.D."/>
            <person name="Metcalf M.E."/>
            <person name="Whitaker R.J."/>
            <person name="Metcalf W.W."/>
        </authorList>
    </citation>
    <scope>NUCLEOTIDE SEQUENCE [LARGE SCALE GENOMIC DNA]</scope>
    <source>
        <strain evidence="12 13">WWM610</strain>
    </source>
</reference>
<dbReference type="Pfam" id="PF00149">
    <property type="entry name" value="Metallophos"/>
    <property type="match status" value="1"/>
</dbReference>
<accession>A0A0E3Q031</accession>